<evidence type="ECO:0000313" key="10">
    <source>
        <dbReference type="EMBL" id="KAB1641758.1"/>
    </source>
</evidence>
<keyword evidence="6" id="KW-0408">Iron</keyword>
<dbReference type="InterPro" id="IPR015421">
    <property type="entry name" value="PyrdxlP-dep_Trfase_major"/>
</dbReference>
<dbReference type="GO" id="GO:0046872">
    <property type="term" value="F:metal ion binding"/>
    <property type="evidence" value="ECO:0007669"/>
    <property type="project" value="UniProtKB-KW"/>
</dbReference>
<proteinExistence type="inferred from homology"/>
<evidence type="ECO:0000256" key="3">
    <source>
        <dbReference type="ARBA" id="ARBA00022679"/>
    </source>
</evidence>
<accession>A0A6N6NST6</accession>
<dbReference type="SUPFAM" id="SSF53383">
    <property type="entry name" value="PLP-dependent transferases"/>
    <property type="match status" value="1"/>
</dbReference>
<dbReference type="InterPro" id="IPR015424">
    <property type="entry name" value="PyrdxlP-dep_Trfase"/>
</dbReference>
<evidence type="ECO:0000256" key="5">
    <source>
        <dbReference type="ARBA" id="ARBA00022898"/>
    </source>
</evidence>
<dbReference type="PANTHER" id="PTHR11601:SF34">
    <property type="entry name" value="CYSTEINE DESULFURASE"/>
    <property type="match status" value="1"/>
</dbReference>
<keyword evidence="11" id="KW-1185">Reference proteome</keyword>
<gene>
    <name evidence="10" type="ORF">F8C90_02755</name>
</gene>
<keyword evidence="5" id="KW-0663">Pyridoxal phosphate</keyword>
<organism evidence="10 11">
    <name type="scientific">Ellagibacter isourolithinifaciens</name>
    <dbReference type="NCBI Taxonomy" id="2137581"/>
    <lineage>
        <taxon>Bacteria</taxon>
        <taxon>Bacillati</taxon>
        <taxon>Actinomycetota</taxon>
        <taxon>Coriobacteriia</taxon>
        <taxon>Eggerthellales</taxon>
        <taxon>Eggerthellaceae</taxon>
        <taxon>Ellagibacter</taxon>
    </lineage>
</organism>
<evidence type="ECO:0000256" key="7">
    <source>
        <dbReference type="ARBA" id="ARBA00023014"/>
    </source>
</evidence>
<evidence type="ECO:0000256" key="6">
    <source>
        <dbReference type="ARBA" id="ARBA00023004"/>
    </source>
</evidence>
<dbReference type="Proteomes" id="UP000468668">
    <property type="component" value="Unassembled WGS sequence"/>
</dbReference>
<comment type="catalytic activity">
    <reaction evidence="8">
        <text>(sulfur carrier)-H + L-cysteine = (sulfur carrier)-SH + L-alanine</text>
        <dbReference type="Rhea" id="RHEA:43892"/>
        <dbReference type="Rhea" id="RHEA-COMP:14737"/>
        <dbReference type="Rhea" id="RHEA-COMP:14739"/>
        <dbReference type="ChEBI" id="CHEBI:29917"/>
        <dbReference type="ChEBI" id="CHEBI:35235"/>
        <dbReference type="ChEBI" id="CHEBI:57972"/>
        <dbReference type="ChEBI" id="CHEBI:64428"/>
        <dbReference type="EC" id="2.8.1.7"/>
    </reaction>
</comment>
<evidence type="ECO:0000256" key="4">
    <source>
        <dbReference type="ARBA" id="ARBA00022723"/>
    </source>
</evidence>
<dbReference type="GO" id="GO:0031071">
    <property type="term" value="F:cysteine desulfurase activity"/>
    <property type="evidence" value="ECO:0007669"/>
    <property type="project" value="UniProtKB-EC"/>
</dbReference>
<dbReference type="AlphaFoldDB" id="A0A6N6NST6"/>
<comment type="cofactor">
    <cofactor evidence="1">
        <name>pyridoxal 5'-phosphate</name>
        <dbReference type="ChEBI" id="CHEBI:597326"/>
    </cofactor>
</comment>
<dbReference type="RefSeq" id="WP_158048927.1">
    <property type="nucleotide sequence ID" value="NZ_WAJR01000004.1"/>
</dbReference>
<dbReference type="InterPro" id="IPR000192">
    <property type="entry name" value="Aminotrans_V_dom"/>
</dbReference>
<dbReference type="GO" id="GO:0051536">
    <property type="term" value="F:iron-sulfur cluster binding"/>
    <property type="evidence" value="ECO:0007669"/>
    <property type="project" value="UniProtKB-KW"/>
</dbReference>
<dbReference type="EMBL" id="WAJR01000004">
    <property type="protein sequence ID" value="KAB1641758.1"/>
    <property type="molecule type" value="Genomic_DNA"/>
</dbReference>
<evidence type="ECO:0000259" key="9">
    <source>
        <dbReference type="Pfam" id="PF00266"/>
    </source>
</evidence>
<protein>
    <submittedName>
        <fullName evidence="10">Cysteine desulfurase</fullName>
    </submittedName>
</protein>
<dbReference type="PANTHER" id="PTHR11601">
    <property type="entry name" value="CYSTEINE DESULFURYLASE FAMILY MEMBER"/>
    <property type="match status" value="1"/>
</dbReference>
<evidence type="ECO:0000256" key="2">
    <source>
        <dbReference type="ARBA" id="ARBA00006490"/>
    </source>
</evidence>
<dbReference type="Gene3D" id="1.10.260.50">
    <property type="match status" value="1"/>
</dbReference>
<evidence type="ECO:0000256" key="8">
    <source>
        <dbReference type="ARBA" id="ARBA00050776"/>
    </source>
</evidence>
<evidence type="ECO:0000313" key="11">
    <source>
        <dbReference type="Proteomes" id="UP000468668"/>
    </source>
</evidence>
<dbReference type="Gene3D" id="3.40.640.10">
    <property type="entry name" value="Type I PLP-dependent aspartate aminotransferase-like (Major domain)"/>
    <property type="match status" value="1"/>
</dbReference>
<reference evidence="10 11" key="1">
    <citation type="submission" date="2019-09" db="EMBL/GenBank/DDBJ databases">
        <title>Whole genome shotgun sequencing (WGS) of Ellagibacter isourolithinifaciens DSM 104140(T) and Adlercreutzia muris DSM 29508(T).</title>
        <authorList>
            <person name="Stoll D.A."/>
            <person name="Danylec N."/>
            <person name="Huch M."/>
        </authorList>
    </citation>
    <scope>NUCLEOTIDE SEQUENCE [LARGE SCALE GENOMIC DNA]</scope>
    <source>
        <strain evidence="10 11">DSM 104140</strain>
    </source>
</reference>
<feature type="domain" description="Aminotransferase class V" evidence="9">
    <location>
        <begin position="8"/>
        <end position="380"/>
    </location>
</feature>
<dbReference type="Gene3D" id="3.90.1150.10">
    <property type="entry name" value="Aspartate Aminotransferase, domain 1"/>
    <property type="match status" value="1"/>
</dbReference>
<dbReference type="GeneID" id="98657321"/>
<sequence>MSHIAESYLDNAATTPTRSEVIERMNEVMRDAWGNPSSVHAVGMRAKEVLEESRATIAGALGVEPGEVYFTSGATESNNLAVRGVCSARRDNPAKIITSTLEHASVTRSVRGMRREMNWPVTYIDAIDGKLDLGQLRDALTESPTSLITIMNVQNEVGYIFPSAEIGRMRDELAPDALYHVDATQAFGKLSPKPREWHAELASVASHKIGGPRGIGALYVRDGVKMHTNAFGGGQERGLRSGTEPVFLAAGFARAVELAQAEHEETLAHVRALSAQIRAELARLVPDAIVNSPEDASPFIVSVSVPGLRNAKSVAYLSDRGVYASRASACESNHEHVAAGTWRKKHPLSLQAAGIPLSQGNTTLRVSFSGATTPDDVDRFVATLAECNAELGSRK</sequence>
<name>A0A6N6NST6_9ACTN</name>
<dbReference type="OrthoDB" id="9808002at2"/>
<dbReference type="InterPro" id="IPR016454">
    <property type="entry name" value="Cysteine_dSase"/>
</dbReference>
<comment type="similarity">
    <text evidence="2">Belongs to the class-V pyridoxal-phosphate-dependent aminotransferase family. NifS/IscS subfamily.</text>
</comment>
<keyword evidence="3" id="KW-0808">Transferase</keyword>
<evidence type="ECO:0000256" key="1">
    <source>
        <dbReference type="ARBA" id="ARBA00001933"/>
    </source>
</evidence>
<keyword evidence="7" id="KW-0411">Iron-sulfur</keyword>
<dbReference type="InterPro" id="IPR015422">
    <property type="entry name" value="PyrdxlP-dep_Trfase_small"/>
</dbReference>
<keyword evidence="4" id="KW-0479">Metal-binding</keyword>
<comment type="caution">
    <text evidence="10">The sequence shown here is derived from an EMBL/GenBank/DDBJ whole genome shotgun (WGS) entry which is preliminary data.</text>
</comment>
<dbReference type="Pfam" id="PF00266">
    <property type="entry name" value="Aminotran_5"/>
    <property type="match status" value="1"/>
</dbReference>
<dbReference type="PIRSF" id="PIRSF005572">
    <property type="entry name" value="NifS"/>
    <property type="match status" value="1"/>
</dbReference>